<keyword evidence="8 10" id="KW-0505">Motor protein</keyword>
<keyword evidence="3 10" id="KW-0547">Nucleotide-binding</keyword>
<dbReference type="OrthoDB" id="3176171at2759"/>
<feature type="binding site" evidence="10">
    <location>
        <begin position="106"/>
        <end position="113"/>
    </location>
    <ligand>
        <name>ATP</name>
        <dbReference type="ChEBI" id="CHEBI:30616"/>
    </ligand>
</feature>
<reference evidence="14" key="1">
    <citation type="submission" date="2021-01" db="UniProtKB">
        <authorList>
            <consortium name="EnsemblMetazoa"/>
        </authorList>
    </citation>
    <scope>IDENTIFICATION</scope>
</reference>
<accession>A0A7M5WWC6</accession>
<dbReference type="GeneID" id="136821747"/>
<evidence type="ECO:0000256" key="10">
    <source>
        <dbReference type="PROSITE-ProRule" id="PRU00283"/>
    </source>
</evidence>
<dbReference type="GO" id="GO:0005874">
    <property type="term" value="C:microtubule"/>
    <property type="evidence" value="ECO:0007669"/>
    <property type="project" value="UniProtKB-KW"/>
</dbReference>
<dbReference type="AlphaFoldDB" id="A0A7M5WWC6"/>
<keyword evidence="7" id="KW-0472">Membrane</keyword>
<evidence type="ECO:0000313" key="15">
    <source>
        <dbReference type="Proteomes" id="UP000594262"/>
    </source>
</evidence>
<keyword evidence="2" id="KW-0813">Transport</keyword>
<proteinExistence type="inferred from homology"/>
<name>A0A7M5WWC6_9CNID</name>
<dbReference type="RefSeq" id="XP_066934059.1">
    <property type="nucleotide sequence ID" value="XM_067077958.1"/>
</dbReference>
<dbReference type="FunFam" id="2.60.200.20:FF:000034">
    <property type="entry name" value="kinesin-like protein KIF28P"/>
    <property type="match status" value="1"/>
</dbReference>
<dbReference type="InterPro" id="IPR019821">
    <property type="entry name" value="Kinesin_motor_CS"/>
</dbReference>
<evidence type="ECO:0000256" key="6">
    <source>
        <dbReference type="ARBA" id="ARBA00023128"/>
    </source>
</evidence>
<dbReference type="EnsemblMetazoa" id="CLYHEMT013817.1">
    <property type="protein sequence ID" value="CLYHEMP013817.1"/>
    <property type="gene ID" value="CLYHEMG013817"/>
</dbReference>
<evidence type="ECO:0000256" key="3">
    <source>
        <dbReference type="ARBA" id="ARBA00022741"/>
    </source>
</evidence>
<evidence type="ECO:0000256" key="7">
    <source>
        <dbReference type="ARBA" id="ARBA00023136"/>
    </source>
</evidence>
<feature type="domain" description="FHA" evidence="12">
    <location>
        <begin position="488"/>
        <end position="538"/>
    </location>
</feature>
<comment type="function">
    <text evidence="9">Microtubule-dependent motor protein required for mitochondrion morphology and transport of mitochondria in neuronal cells.</text>
</comment>
<dbReference type="GO" id="GO:0008017">
    <property type="term" value="F:microtubule binding"/>
    <property type="evidence" value="ECO:0007669"/>
    <property type="project" value="InterPro"/>
</dbReference>
<dbReference type="PRINTS" id="PR00380">
    <property type="entry name" value="KINESINHEAVY"/>
</dbReference>
<comment type="similarity">
    <text evidence="10 11">Belongs to the TRAFAC class myosin-kinesin ATPase superfamily. Kinesin family.</text>
</comment>
<evidence type="ECO:0000256" key="1">
    <source>
        <dbReference type="ARBA" id="ARBA00004318"/>
    </source>
</evidence>
<keyword evidence="4 10" id="KW-0067">ATP-binding</keyword>
<evidence type="ECO:0000256" key="4">
    <source>
        <dbReference type="ARBA" id="ARBA00022840"/>
    </source>
</evidence>
<organism evidence="14 15">
    <name type="scientific">Clytia hemisphaerica</name>
    <dbReference type="NCBI Taxonomy" id="252671"/>
    <lineage>
        <taxon>Eukaryota</taxon>
        <taxon>Metazoa</taxon>
        <taxon>Cnidaria</taxon>
        <taxon>Hydrozoa</taxon>
        <taxon>Hydroidolina</taxon>
        <taxon>Leptothecata</taxon>
        <taxon>Obeliida</taxon>
        <taxon>Clytiidae</taxon>
        <taxon>Clytia</taxon>
    </lineage>
</organism>
<keyword evidence="11" id="KW-0493">Microtubule</keyword>
<dbReference type="PROSITE" id="PS00411">
    <property type="entry name" value="KINESIN_MOTOR_1"/>
    <property type="match status" value="1"/>
</dbReference>
<dbReference type="SUPFAM" id="SSF52540">
    <property type="entry name" value="P-loop containing nucleoside triphosphate hydrolases"/>
    <property type="match status" value="1"/>
</dbReference>
<dbReference type="PROSITE" id="PS50067">
    <property type="entry name" value="KINESIN_MOTOR_2"/>
    <property type="match status" value="1"/>
</dbReference>
<evidence type="ECO:0000256" key="5">
    <source>
        <dbReference type="ARBA" id="ARBA00023054"/>
    </source>
</evidence>
<keyword evidence="5" id="KW-0175">Coiled coil</keyword>
<keyword evidence="6" id="KW-0496">Mitochondrion</keyword>
<dbReference type="GO" id="GO:0003777">
    <property type="term" value="F:microtubule motor activity"/>
    <property type="evidence" value="ECO:0007669"/>
    <property type="project" value="InterPro"/>
</dbReference>
<dbReference type="Pfam" id="PF12423">
    <property type="entry name" value="KIF1B"/>
    <property type="match status" value="1"/>
</dbReference>
<dbReference type="InterPro" id="IPR027417">
    <property type="entry name" value="P-loop_NTPase"/>
</dbReference>
<keyword evidence="15" id="KW-1185">Reference proteome</keyword>
<evidence type="ECO:0000259" key="12">
    <source>
        <dbReference type="PROSITE" id="PS50006"/>
    </source>
</evidence>
<dbReference type="GO" id="GO:0007018">
    <property type="term" value="P:microtubule-based movement"/>
    <property type="evidence" value="ECO:0007669"/>
    <property type="project" value="InterPro"/>
</dbReference>
<dbReference type="FunFam" id="3.40.850.10:FF:000063">
    <property type="entry name" value="Kinesin-like protein"/>
    <property type="match status" value="1"/>
</dbReference>
<comment type="subcellular location">
    <subcellularLocation>
        <location evidence="1">Mitochondrion membrane</location>
        <topology evidence="1">Peripheral membrane protein</topology>
    </subcellularLocation>
</comment>
<sequence>MAEAVKVAVRVRPFNSREKERNATNVIEMNKAQTTIKDPENMDAPGKDFAFDFSYWSHDEFEADDAGVLRGTSDKYADQRTVFNDLGQGVLDNAVKGFNCSLFAYGQTGAGKSYSMVGYGPNKGIVPITCDELFKLIEGSTTETKYQVTFSMLEIYNEQVRDLLTKDNPKGGLPVRQNPKIGAFYVQGLKFVAVGSYKEIEARTEEGTANRTVASTQMNATSSRAHTVVTIQFDQIEKNAAGEETKKSSVVNLVDLAGSERAGSTGATGDRLKEGANINRSLSSLGNVISALADLSMGKKKVLVPYRDSVLTKLLQNALGGNSKTIMIAALSPADINYDETLGTLRYADRAKKIKNKAVVNENPMDKLIRELKEENEKLKKLMAGGDMSALLAADPAEGGGGGGGAAGGAVMTEEEKAAMRKQMEDEIRAQLEANASAMMSWDDKLEASRKEVVTESEEDTKIPFFSNINEDNMLTGKVRYKLKEGIIRIGKKDGSPDIAMNGLGMATEHAIVTHQEGRVSLKPGSPGAKTKVNGLALTDEITLKHHDRIVFGSSHHWYFFVNPNDQEMNEGSPAEVDWDFMNKEIAQTKGFAADAKGMNKDQILAQEQVLELLPMVGEANAVSEELDKKMGFEVVLISAAAQGSGGDKGGTKVCVKMKNLVNENVWLWERGKFTNRRFLMQDLYQRWMEGEDISKVPKEEDPFWEPPEDVLVGTANVFLQSLAYALDFNDKLSITDYKGSEEGSAVIEVAPCTQDGKPLDEDYFVENPKELIGKPYHFMVKVINCEVQKARYCHGLYMKYTSYGEENACLTEIKKDTLSPVFNHSKIYSFPAVAEEHLNWFEAGSLSFSLYAKQNDQIFDAKLAKLTTKELRAKDTIQNKKADKKNATFRENNAGIISQLKSELILYKTRYNRAIEKEKRIKNVVEEWGKKDEKDKNFDAFHRAMHAAAFHERGKLKYKVNLLQSYLKNQPDAVANGGKIKTDGDVKVPAGSKACSVM</sequence>
<dbReference type="CDD" id="cd22709">
    <property type="entry name" value="FHA_KIF28P"/>
    <property type="match status" value="1"/>
</dbReference>
<dbReference type="Proteomes" id="UP000594262">
    <property type="component" value="Unplaced"/>
</dbReference>
<feature type="domain" description="Kinesin motor" evidence="13">
    <location>
        <begin position="4"/>
        <end position="354"/>
    </location>
</feature>
<evidence type="ECO:0000256" key="2">
    <source>
        <dbReference type="ARBA" id="ARBA00022448"/>
    </source>
</evidence>
<dbReference type="Gene3D" id="3.40.850.10">
    <property type="entry name" value="Kinesin motor domain"/>
    <property type="match status" value="1"/>
</dbReference>
<dbReference type="Pfam" id="PF00225">
    <property type="entry name" value="Kinesin"/>
    <property type="match status" value="1"/>
</dbReference>
<evidence type="ECO:0000256" key="9">
    <source>
        <dbReference type="ARBA" id="ARBA00054688"/>
    </source>
</evidence>
<dbReference type="InterPro" id="IPR022140">
    <property type="entry name" value="Kinesin-like_KIF1-typ"/>
</dbReference>
<dbReference type="InterPro" id="IPR008984">
    <property type="entry name" value="SMAD_FHA_dom_sf"/>
</dbReference>
<evidence type="ECO:0000259" key="13">
    <source>
        <dbReference type="PROSITE" id="PS50067"/>
    </source>
</evidence>
<dbReference type="PANTHER" id="PTHR47117">
    <property type="entry name" value="STAR-RELATED LIPID TRANSFER PROTEIN 9"/>
    <property type="match status" value="1"/>
</dbReference>
<dbReference type="SUPFAM" id="SSF49879">
    <property type="entry name" value="SMAD/FHA domain"/>
    <property type="match status" value="1"/>
</dbReference>
<dbReference type="Gene3D" id="2.60.200.20">
    <property type="match status" value="1"/>
</dbReference>
<dbReference type="SMART" id="SM00129">
    <property type="entry name" value="KISc"/>
    <property type="match status" value="1"/>
</dbReference>
<dbReference type="PROSITE" id="PS50006">
    <property type="entry name" value="FHA_DOMAIN"/>
    <property type="match status" value="1"/>
</dbReference>
<dbReference type="InterPro" id="IPR001752">
    <property type="entry name" value="Kinesin_motor_dom"/>
</dbReference>
<dbReference type="GO" id="GO:0031966">
    <property type="term" value="C:mitochondrial membrane"/>
    <property type="evidence" value="ECO:0007669"/>
    <property type="project" value="UniProtKB-SubCell"/>
</dbReference>
<evidence type="ECO:0000256" key="8">
    <source>
        <dbReference type="ARBA" id="ARBA00023175"/>
    </source>
</evidence>
<dbReference type="InterPro" id="IPR000253">
    <property type="entry name" value="FHA_dom"/>
</dbReference>
<evidence type="ECO:0000256" key="11">
    <source>
        <dbReference type="RuleBase" id="RU000394"/>
    </source>
</evidence>
<protein>
    <recommendedName>
        <fullName evidence="11">Kinesin-like protein</fullName>
    </recommendedName>
</protein>
<dbReference type="InterPro" id="IPR036961">
    <property type="entry name" value="Kinesin_motor_dom_sf"/>
</dbReference>
<dbReference type="GO" id="GO:0005524">
    <property type="term" value="F:ATP binding"/>
    <property type="evidence" value="ECO:0007669"/>
    <property type="project" value="UniProtKB-UniRule"/>
</dbReference>
<evidence type="ECO:0000313" key="14">
    <source>
        <dbReference type="EnsemblMetazoa" id="CLYHEMP013817.1"/>
    </source>
</evidence>